<dbReference type="GO" id="GO:0016020">
    <property type="term" value="C:membrane"/>
    <property type="evidence" value="ECO:0007669"/>
    <property type="project" value="TreeGrafter"/>
</dbReference>
<dbReference type="SUPFAM" id="SSF53474">
    <property type="entry name" value="alpha/beta-Hydrolases"/>
    <property type="match status" value="1"/>
</dbReference>
<reference evidence="2" key="1">
    <citation type="submission" date="2024-05" db="EMBL/GenBank/DDBJ databases">
        <title>Genome sequencing of novel strain.</title>
        <authorList>
            <person name="Ganbat D."/>
            <person name="Ganbat S."/>
            <person name="Lee S.-J."/>
        </authorList>
    </citation>
    <scope>NUCLEOTIDE SEQUENCE</scope>
    <source>
        <strain evidence="2">SMD15-11</strain>
    </source>
</reference>
<dbReference type="InterPro" id="IPR029058">
    <property type="entry name" value="AB_hydrolase_fold"/>
</dbReference>
<dbReference type="InterPro" id="IPR000073">
    <property type="entry name" value="AB_hydrolase_1"/>
</dbReference>
<sequence>MSLIRYLLLVIVVVAGLSGCSAVKLSLKNTPTLANAMGVAEIPERDLRREYVNRDSRFVEVNGFNIHYRDEGNPDGPVIVLLHGIMSSLHTWDDWTAGLGKDYRVIRLDVPGYGLTGIPDDFDVDQMDDALLISTFERFIDELELKRFSLAGNSLGGYISAMYAARHPEKVEKLILLDPVAYPQELPWLFHLATAPVISQLSQFVLPPWAVTLGVQEVYGDPKRLKNEHVKRYIYMSQRHRAKEAYARTLQMLKEASDKERPLPFGNIKAPTLIMWGKLDRWVPVRLAERWKQDIPNAEVRIYEDAGHVPMEEIPEDTLKDALAFLDSGQLIDAPSQEPSVDDLESILKGEEIGSDLFAPLEGVQ</sequence>
<dbReference type="AlphaFoldDB" id="A0AB39UYQ4"/>
<dbReference type="PANTHER" id="PTHR43798:SF33">
    <property type="entry name" value="HYDROLASE, PUTATIVE (AFU_ORTHOLOGUE AFUA_2G14860)-RELATED"/>
    <property type="match status" value="1"/>
</dbReference>
<dbReference type="InterPro" id="IPR000639">
    <property type="entry name" value="Epox_hydrolase-like"/>
</dbReference>
<dbReference type="GO" id="GO:0046464">
    <property type="term" value="P:acylglycerol catabolic process"/>
    <property type="evidence" value="ECO:0007669"/>
    <property type="project" value="TreeGrafter"/>
</dbReference>
<organism evidence="2">
    <name type="scientific">Thermohahella caldifontis</name>
    <dbReference type="NCBI Taxonomy" id="3142973"/>
    <lineage>
        <taxon>Bacteria</taxon>
        <taxon>Pseudomonadati</taxon>
        <taxon>Pseudomonadota</taxon>
        <taxon>Gammaproteobacteria</taxon>
        <taxon>Oceanospirillales</taxon>
        <taxon>Hahellaceae</taxon>
        <taxon>Thermohahella</taxon>
    </lineage>
</organism>
<accession>A0AB39UYQ4</accession>
<dbReference type="RefSeq" id="WP_369601916.1">
    <property type="nucleotide sequence ID" value="NZ_CP154858.1"/>
</dbReference>
<dbReference type="KEGG" id="tcd:AAIA72_02710"/>
<name>A0AB39UYQ4_9GAMM</name>
<dbReference type="EMBL" id="CP154858">
    <property type="protein sequence ID" value="XDT72916.1"/>
    <property type="molecule type" value="Genomic_DNA"/>
</dbReference>
<dbReference type="PRINTS" id="PR00412">
    <property type="entry name" value="EPOXHYDRLASE"/>
</dbReference>
<protein>
    <submittedName>
        <fullName evidence="2">Alpha/beta hydrolase</fullName>
    </submittedName>
</protein>
<dbReference type="PROSITE" id="PS51257">
    <property type="entry name" value="PROKAR_LIPOPROTEIN"/>
    <property type="match status" value="1"/>
</dbReference>
<dbReference type="PANTHER" id="PTHR43798">
    <property type="entry name" value="MONOACYLGLYCEROL LIPASE"/>
    <property type="match status" value="1"/>
</dbReference>
<gene>
    <name evidence="2" type="ORF">AAIA72_02710</name>
</gene>
<feature type="domain" description="AB hydrolase-1" evidence="1">
    <location>
        <begin position="77"/>
        <end position="313"/>
    </location>
</feature>
<dbReference type="InterPro" id="IPR050266">
    <property type="entry name" value="AB_hydrolase_sf"/>
</dbReference>
<dbReference type="GO" id="GO:0047372">
    <property type="term" value="F:monoacylglycerol lipase activity"/>
    <property type="evidence" value="ECO:0007669"/>
    <property type="project" value="TreeGrafter"/>
</dbReference>
<proteinExistence type="predicted"/>
<evidence type="ECO:0000313" key="2">
    <source>
        <dbReference type="EMBL" id="XDT72916.1"/>
    </source>
</evidence>
<dbReference type="Pfam" id="PF00561">
    <property type="entry name" value="Abhydrolase_1"/>
    <property type="match status" value="1"/>
</dbReference>
<keyword evidence="2" id="KW-0378">Hydrolase</keyword>
<dbReference type="PRINTS" id="PR00111">
    <property type="entry name" value="ABHYDROLASE"/>
</dbReference>
<dbReference type="Gene3D" id="3.40.50.1820">
    <property type="entry name" value="alpha/beta hydrolase"/>
    <property type="match status" value="1"/>
</dbReference>
<evidence type="ECO:0000259" key="1">
    <source>
        <dbReference type="Pfam" id="PF00561"/>
    </source>
</evidence>